<dbReference type="KEGG" id="spir:CWM47_24900"/>
<evidence type="ECO:0000313" key="2">
    <source>
        <dbReference type="Proteomes" id="UP000232883"/>
    </source>
</evidence>
<name>A0A2K8Z4I2_9BACT</name>
<dbReference type="AlphaFoldDB" id="A0A2K8Z4I2"/>
<keyword evidence="2" id="KW-1185">Reference proteome</keyword>
<sequence length="164" mass="19294">MGHYRSNSTNSHNFTLTFDNEKIGELIYQKWYSFAAKILMTNGKEYQLEPRGFWESTIELKEGEAILLEFKMGWKGIVIKTYFDNEEKHFLLKLKGLLSNKFVLLDDNNEELMVAETDFKWSKLNFDYTIETTQNFDNFTNEKLLLLSVLHCINYYMTVIVAAA</sequence>
<dbReference type="EMBL" id="CP025096">
    <property type="protein sequence ID" value="AUD04792.1"/>
    <property type="molecule type" value="Genomic_DNA"/>
</dbReference>
<dbReference type="Proteomes" id="UP000232883">
    <property type="component" value="Chromosome"/>
</dbReference>
<proteinExistence type="predicted"/>
<gene>
    <name evidence="1" type="ORF">CWM47_24900</name>
</gene>
<accession>A0A2K8Z4I2</accession>
<evidence type="ECO:0000313" key="1">
    <source>
        <dbReference type="EMBL" id="AUD04792.1"/>
    </source>
</evidence>
<organism evidence="1 2">
    <name type="scientific">Spirosoma pollinicola</name>
    <dbReference type="NCBI Taxonomy" id="2057025"/>
    <lineage>
        <taxon>Bacteria</taxon>
        <taxon>Pseudomonadati</taxon>
        <taxon>Bacteroidota</taxon>
        <taxon>Cytophagia</taxon>
        <taxon>Cytophagales</taxon>
        <taxon>Cytophagaceae</taxon>
        <taxon>Spirosoma</taxon>
    </lineage>
</organism>
<dbReference type="OrthoDB" id="948713at2"/>
<reference evidence="1 2" key="1">
    <citation type="submission" date="2017-11" db="EMBL/GenBank/DDBJ databases">
        <title>Taxonomic description and genome sequences of Spirosoma HA7 sp. nov., isolated from pollen microhabitat of Corylus avellana.</title>
        <authorList>
            <person name="Ambika Manirajan B."/>
            <person name="Suarez C."/>
            <person name="Ratering S."/>
            <person name="Geissler-Plaum R."/>
            <person name="Cardinale M."/>
            <person name="Sylvia S."/>
        </authorList>
    </citation>
    <scope>NUCLEOTIDE SEQUENCE [LARGE SCALE GENOMIC DNA]</scope>
    <source>
        <strain evidence="1 2">HA7</strain>
    </source>
</reference>
<protein>
    <submittedName>
        <fullName evidence="1">Uncharacterized protein</fullName>
    </submittedName>
</protein>